<proteinExistence type="predicted"/>
<reference evidence="1 2" key="1">
    <citation type="submission" date="2020-03" db="EMBL/GenBank/DDBJ databases">
        <title>Screen low temperature-resistant strains for efficient degradation of petroleum hydrocarbons under the low temperature.</title>
        <authorList>
            <person name="Wang Y."/>
            <person name="Chen J."/>
        </authorList>
    </citation>
    <scope>NUCLEOTIDE SEQUENCE [LARGE SCALE GENOMIC DNA]</scope>
    <source>
        <strain evidence="1 2">KB1</strain>
    </source>
</reference>
<evidence type="ECO:0000313" key="2">
    <source>
        <dbReference type="Proteomes" id="UP000502345"/>
    </source>
</evidence>
<dbReference type="InterPro" id="IPR036291">
    <property type="entry name" value="NAD(P)-bd_dom_sf"/>
</dbReference>
<gene>
    <name evidence="1" type="ORF">G9444_0134</name>
</gene>
<dbReference type="AlphaFoldDB" id="A0A6G9CKG7"/>
<accession>A0A6G9CKG7</accession>
<dbReference type="RefSeq" id="WP_166501597.1">
    <property type="nucleotide sequence ID" value="NZ_CP050124.1"/>
</dbReference>
<organism evidence="1 2">
    <name type="scientific">Rhodococcus erythropolis</name>
    <name type="common">Arthrobacter picolinophilus</name>
    <dbReference type="NCBI Taxonomy" id="1833"/>
    <lineage>
        <taxon>Bacteria</taxon>
        <taxon>Bacillati</taxon>
        <taxon>Actinomycetota</taxon>
        <taxon>Actinomycetes</taxon>
        <taxon>Mycobacteriales</taxon>
        <taxon>Nocardiaceae</taxon>
        <taxon>Rhodococcus</taxon>
        <taxon>Rhodococcus erythropolis group</taxon>
    </lineage>
</organism>
<name>A0A6G9CKG7_RHOER</name>
<dbReference type="Proteomes" id="UP000502345">
    <property type="component" value="Chromosome"/>
</dbReference>
<dbReference type="Gene3D" id="3.40.50.720">
    <property type="entry name" value="NAD(P)-binding Rossmann-like Domain"/>
    <property type="match status" value="1"/>
</dbReference>
<dbReference type="SUPFAM" id="SSF51735">
    <property type="entry name" value="NAD(P)-binding Rossmann-fold domains"/>
    <property type="match status" value="1"/>
</dbReference>
<evidence type="ECO:0000313" key="1">
    <source>
        <dbReference type="EMBL" id="QIP37378.1"/>
    </source>
</evidence>
<dbReference type="EMBL" id="CP050124">
    <property type="protein sequence ID" value="QIP37378.1"/>
    <property type="molecule type" value="Genomic_DNA"/>
</dbReference>
<protein>
    <submittedName>
        <fullName evidence="1">Uncharacterized protein</fullName>
    </submittedName>
</protein>
<sequence>MTKVLVLGGYGAVGIPLMKQLAKVPEISAYSAGRDRARADVVVDLKEPGAYSAAVRDFDVVVNASGFEDVRLAEEAVRGGAAFVDITATSSYCEELEAVDGPVLMGVGLAPGLTSVLAAEAHRLGDGPVDIVIGLGGGELHGPAATAWTYGMLGTRFPDPDGRSIRNYAGLKTFRMPADATGYRTGPAVRADFSDQHALTRDLGVPVRTYLRLDTSTATLGLAAMTWAPALQKVVPKKLWGSDRWVAMARTDTVPALWVSGRSQSAATATIAARAVQVIRDRAISKPTWFHAVETAESLQLAVPELSVRQWDGANWMSGKTVD</sequence>